<sequence length="602" mass="66443">MRLGLVVEVTLAVEVVSTAIEVVVAVVKKVVGMVVTMLAAVGIGEGYGGSHNSDDAAYGRGSHDCGDAVCLCELRFIWRIVLAMVIGFLGLSFGTMGGGGGIFIPMLTLIVGFDTKGDTYLTVIIYERDCASSPSNLTIVSSASLLWILKASSSMAENELHLTDNSADTADGCSLFLELPENDPLFNKKKVLLEAAGFDINKHFYFEISLYFAVGDVLHAAEYCSFRNELEALHSVLSLIDNRIMSCENMLAVLQVLRKSTLDMIYELGSKIRCGTTIFENINADRENRLLQWGQSNDVQGAGRGAIAREDLKVGDVALDIPVSVIISEDVVYESDMFTILENINGISSDTMLLFWSTKEKHNGDSRFRVYLDTLPEAFNTGVPICLIRRGWVVEVETTMMVARFAVVLVLAIGKMVLVEVLAGERRGMANAVGLVGGYCGVAVAWCCTKSSHGLLLVGTGGLDVDGYPIVILAGRCKEKEELRTKKKRKKTGRRFMACGAENEDPCEYFIWIDPPMCERAVQVIPGLLRRINGNAEEVRRLMVQIEGKQEQLVTYEKKLISYQWKEKILWFVLLCSWMFFVMNFKSKRTANNSLLLEIGEL</sequence>
<gene>
    <name evidence="2" type="ORF">RJ639_003100</name>
</gene>
<dbReference type="GO" id="GO:0016279">
    <property type="term" value="F:protein-lysine N-methyltransferase activity"/>
    <property type="evidence" value="ECO:0007669"/>
    <property type="project" value="TreeGrafter"/>
</dbReference>
<dbReference type="Gene3D" id="3.90.1410.10">
    <property type="entry name" value="set domain protein methyltransferase, domain 1"/>
    <property type="match status" value="1"/>
</dbReference>
<keyword evidence="1" id="KW-0472">Membrane</keyword>
<feature type="transmembrane region" description="Helical" evidence="1">
    <location>
        <begin position="81"/>
        <end position="111"/>
    </location>
</feature>
<evidence type="ECO:0000256" key="1">
    <source>
        <dbReference type="SAM" id="Phobius"/>
    </source>
</evidence>
<evidence type="ECO:0008006" key="4">
    <source>
        <dbReference type="Google" id="ProtNLM"/>
    </source>
</evidence>
<name>A0AA89AXE5_9ASTE</name>
<protein>
    <recommendedName>
        <fullName evidence="4">Zinc finger GRF-type domain-containing protein</fullName>
    </recommendedName>
</protein>
<dbReference type="Proteomes" id="UP001188597">
    <property type="component" value="Unassembled WGS sequence"/>
</dbReference>
<keyword evidence="1" id="KW-1133">Transmembrane helix</keyword>
<organism evidence="2 3">
    <name type="scientific">Escallonia herrerae</name>
    <dbReference type="NCBI Taxonomy" id="1293975"/>
    <lineage>
        <taxon>Eukaryota</taxon>
        <taxon>Viridiplantae</taxon>
        <taxon>Streptophyta</taxon>
        <taxon>Embryophyta</taxon>
        <taxon>Tracheophyta</taxon>
        <taxon>Spermatophyta</taxon>
        <taxon>Magnoliopsida</taxon>
        <taxon>eudicotyledons</taxon>
        <taxon>Gunneridae</taxon>
        <taxon>Pentapetalae</taxon>
        <taxon>asterids</taxon>
        <taxon>campanulids</taxon>
        <taxon>Escalloniales</taxon>
        <taxon>Escalloniaceae</taxon>
        <taxon>Escallonia</taxon>
    </lineage>
</organism>
<dbReference type="InterPro" id="IPR050600">
    <property type="entry name" value="SETD3_SETD6_MTase"/>
</dbReference>
<comment type="caution">
    <text evidence="2">The sequence shown here is derived from an EMBL/GenBank/DDBJ whole genome shotgun (WGS) entry which is preliminary data.</text>
</comment>
<dbReference type="SUPFAM" id="SSF82199">
    <property type="entry name" value="SET domain"/>
    <property type="match status" value="1"/>
</dbReference>
<keyword evidence="3" id="KW-1185">Reference proteome</keyword>
<evidence type="ECO:0000313" key="2">
    <source>
        <dbReference type="EMBL" id="KAK3018272.1"/>
    </source>
</evidence>
<dbReference type="PANTHER" id="PTHR13271:SF103">
    <property type="entry name" value="N-METHYLTRANSFERASE DOMAIN AND SET DOMAIN CONTAINING PROTEIN-RELATED"/>
    <property type="match status" value="1"/>
</dbReference>
<evidence type="ECO:0000313" key="3">
    <source>
        <dbReference type="Proteomes" id="UP001188597"/>
    </source>
</evidence>
<dbReference type="InterPro" id="IPR046341">
    <property type="entry name" value="SET_dom_sf"/>
</dbReference>
<accession>A0AA89AXE5</accession>
<reference evidence="2" key="1">
    <citation type="submission" date="2022-12" db="EMBL/GenBank/DDBJ databases">
        <title>Draft genome assemblies for two species of Escallonia (Escalloniales).</title>
        <authorList>
            <person name="Chanderbali A."/>
            <person name="Dervinis C."/>
            <person name="Anghel I."/>
            <person name="Soltis D."/>
            <person name="Soltis P."/>
            <person name="Zapata F."/>
        </authorList>
    </citation>
    <scope>NUCLEOTIDE SEQUENCE</scope>
    <source>
        <strain evidence="2">UCBG64.0493</strain>
        <tissue evidence="2">Leaf</tissue>
    </source>
</reference>
<keyword evidence="1" id="KW-0812">Transmembrane</keyword>
<proteinExistence type="predicted"/>
<dbReference type="AlphaFoldDB" id="A0AA89AXE5"/>
<dbReference type="PANTHER" id="PTHR13271">
    <property type="entry name" value="UNCHARACTERIZED PUTATIVE METHYLTRANSFERASE"/>
    <property type="match status" value="1"/>
</dbReference>
<dbReference type="EMBL" id="JAVXUP010000946">
    <property type="protein sequence ID" value="KAK3018272.1"/>
    <property type="molecule type" value="Genomic_DNA"/>
</dbReference>